<dbReference type="NCBIfam" id="TIGR02093">
    <property type="entry name" value="P_ylase"/>
    <property type="match status" value="1"/>
</dbReference>
<proteinExistence type="inferred from homology"/>
<dbReference type="FunFam" id="3.40.50.2000:FF:000005">
    <property type="entry name" value="Alpha-1,4 glucan phosphorylase"/>
    <property type="match status" value="1"/>
</dbReference>
<reference evidence="12 13" key="1">
    <citation type="journal article" date="2012" name="J. Bacteriol.">
        <title>Draft Genome Sequence of Cecembia lonarensis Strain LW9T, Isolated from Lonar Lake, a Haloalkaline Lake in India.</title>
        <authorList>
            <person name="Shivaji S."/>
            <person name="Ara S."/>
            <person name="Singh A."/>
            <person name="Pinnaka A.K."/>
        </authorList>
    </citation>
    <scope>NUCLEOTIDE SEQUENCE [LARGE SCALE GENOMIC DNA]</scope>
    <source>
        <strain evidence="12 13">LW9</strain>
    </source>
</reference>
<dbReference type="InterPro" id="IPR035090">
    <property type="entry name" value="Pyridoxal_P_attach_site"/>
</dbReference>
<keyword evidence="7 10" id="KW-0663">Pyridoxal phosphate</keyword>
<accession>K1L8B3</accession>
<evidence type="ECO:0000256" key="7">
    <source>
        <dbReference type="ARBA" id="ARBA00022898"/>
    </source>
</evidence>
<protein>
    <recommendedName>
        <fullName evidence="11">Alpha-1,4 glucan phosphorylase</fullName>
        <ecNumber evidence="11">2.4.1.1</ecNumber>
    </recommendedName>
</protein>
<name>K1L8B3_CECL9</name>
<gene>
    <name evidence="12" type="primary">malP</name>
    <name evidence="12" type="ORF">B879_00474</name>
</gene>
<dbReference type="GO" id="GO:0030170">
    <property type="term" value="F:pyridoxal phosphate binding"/>
    <property type="evidence" value="ECO:0007669"/>
    <property type="project" value="InterPro"/>
</dbReference>
<evidence type="ECO:0000313" key="12">
    <source>
        <dbReference type="EMBL" id="EKB50946.1"/>
    </source>
</evidence>
<dbReference type="OrthoDB" id="9760804at2"/>
<dbReference type="PANTHER" id="PTHR11468">
    <property type="entry name" value="GLYCOGEN PHOSPHORYLASE"/>
    <property type="match status" value="1"/>
</dbReference>
<evidence type="ECO:0000256" key="8">
    <source>
        <dbReference type="ARBA" id="ARBA00023277"/>
    </source>
</evidence>
<evidence type="ECO:0000313" key="13">
    <source>
        <dbReference type="Proteomes" id="UP000004478"/>
    </source>
</evidence>
<keyword evidence="8 11" id="KW-0119">Carbohydrate metabolism</keyword>
<comment type="function">
    <text evidence="9">Phosphorylase is an important allosteric enzyme in carbohydrate metabolism. Enzymes from different sources differ in their regulatory mechanisms and in their natural substrates. However, all known phosphorylases share catalytic and structural properties.</text>
</comment>
<comment type="cofactor">
    <cofactor evidence="2 11">
        <name>pyridoxal 5'-phosphate</name>
        <dbReference type="ChEBI" id="CHEBI:597326"/>
    </cofactor>
</comment>
<dbReference type="GO" id="GO:0005980">
    <property type="term" value="P:glycogen catabolic process"/>
    <property type="evidence" value="ECO:0007669"/>
    <property type="project" value="TreeGrafter"/>
</dbReference>
<evidence type="ECO:0000256" key="4">
    <source>
        <dbReference type="ARBA" id="ARBA00022600"/>
    </source>
</evidence>
<evidence type="ECO:0000256" key="10">
    <source>
        <dbReference type="PIRSR" id="PIRSR000460-1"/>
    </source>
</evidence>
<evidence type="ECO:0000256" key="1">
    <source>
        <dbReference type="ARBA" id="ARBA00001275"/>
    </source>
</evidence>
<dbReference type="EC" id="2.4.1.1" evidence="11"/>
<comment type="similarity">
    <text evidence="3 11">Belongs to the glycogen phosphorylase family.</text>
</comment>
<dbReference type="EMBL" id="AMGM01000004">
    <property type="protein sequence ID" value="EKB50946.1"/>
    <property type="molecule type" value="Genomic_DNA"/>
</dbReference>
<dbReference type="InterPro" id="IPR011833">
    <property type="entry name" value="Glycg_phsphrylas"/>
</dbReference>
<dbReference type="PIRSF" id="PIRSF000460">
    <property type="entry name" value="Pprylas_GlgP"/>
    <property type="match status" value="1"/>
</dbReference>
<organism evidence="12 13">
    <name type="scientific">Cecembia lonarensis (strain CCUG 58316 / KCTC 22772 / LW9)</name>
    <dbReference type="NCBI Taxonomy" id="1225176"/>
    <lineage>
        <taxon>Bacteria</taxon>
        <taxon>Pseudomonadati</taxon>
        <taxon>Bacteroidota</taxon>
        <taxon>Cytophagia</taxon>
        <taxon>Cytophagales</taxon>
        <taxon>Cyclobacteriaceae</taxon>
        <taxon>Cecembia</taxon>
    </lineage>
</organism>
<dbReference type="SUPFAM" id="SSF53756">
    <property type="entry name" value="UDP-Glycosyltransferase/glycogen phosphorylase"/>
    <property type="match status" value="1"/>
</dbReference>
<keyword evidence="13" id="KW-1185">Reference proteome</keyword>
<feature type="modified residue" description="N6-(pyridoxal phosphate)lysine" evidence="10">
    <location>
        <position position="691"/>
    </location>
</feature>
<dbReference type="AlphaFoldDB" id="K1L8B3"/>
<evidence type="ECO:0000256" key="6">
    <source>
        <dbReference type="ARBA" id="ARBA00022679"/>
    </source>
</evidence>
<evidence type="ECO:0000256" key="11">
    <source>
        <dbReference type="RuleBase" id="RU000587"/>
    </source>
</evidence>
<dbReference type="PATRIC" id="fig|1225176.3.peg.501"/>
<dbReference type="RefSeq" id="WP_009183523.1">
    <property type="nucleotide sequence ID" value="NZ_AMGM01000004.1"/>
</dbReference>
<comment type="caution">
    <text evidence="12">The sequence shown here is derived from an EMBL/GenBank/DDBJ whole genome shotgun (WGS) entry which is preliminary data.</text>
</comment>
<dbReference type="Proteomes" id="UP000004478">
    <property type="component" value="Unassembled WGS sequence"/>
</dbReference>
<comment type="catalytic activity">
    <reaction evidence="1 11">
        <text>[(1-&gt;4)-alpha-D-glucosyl](n) + phosphate = [(1-&gt;4)-alpha-D-glucosyl](n-1) + alpha-D-glucose 1-phosphate</text>
        <dbReference type="Rhea" id="RHEA:41732"/>
        <dbReference type="Rhea" id="RHEA-COMP:9584"/>
        <dbReference type="Rhea" id="RHEA-COMP:9586"/>
        <dbReference type="ChEBI" id="CHEBI:15444"/>
        <dbReference type="ChEBI" id="CHEBI:43474"/>
        <dbReference type="ChEBI" id="CHEBI:58601"/>
        <dbReference type="EC" id="2.4.1.1"/>
    </reaction>
</comment>
<evidence type="ECO:0000256" key="5">
    <source>
        <dbReference type="ARBA" id="ARBA00022676"/>
    </source>
</evidence>
<dbReference type="FunFam" id="3.40.50.2000:FF:000149">
    <property type="entry name" value="Glycogen phosphorylase, muscle form"/>
    <property type="match status" value="1"/>
</dbReference>
<dbReference type="InterPro" id="IPR000811">
    <property type="entry name" value="Glyco_trans_35"/>
</dbReference>
<keyword evidence="4" id="KW-0321">Glycogen metabolism</keyword>
<sequence>MNNDKQKDPLTDKVEEKETVKSENKEVLIQDARTGLTVEALKKAILNNLFYVQGKYPEIATRNDYYMALSFAVRDRLLQRWTSSVKQYLEGKNRVVSYLSAEYLLGPHLANNLINLGIYKEMEQATQELGVNLQWLIDKEVEPGLGNGGLGRLAACYMDSLATLEVPAIGYGIRYQFGIFEQDIRDGWQVEDTDNWLRRGNPWEIARRELNYEVKLGGYVQHYMDRDGRYRSNWMPELTVKGVAYDTPILGYKVNTCNALRLWKSEAPKSFDFQSFNSGDYNHAVNQKIICENISKVLYPNDETISGKILRLQQQYFFVSCSLQDMIGIHLRQGEKIEDFNVTFAVQLNDTHPAIAIAEMMRLLLDEHDLEWVDAWRVTTRTFAYTNHTLLPEALETWDLELFGSVLPRHLELIYEINKRFLDEVTIKVYGDHQKISSLSIIGEGPRKFIKMANLACVGSFAINGVAALHSDLLKKTVLKDWYAYSPEKFSNKTNGVTPRRWMVLSNPKLTALISEKIGENWIKHLDELKNLEQYADDPEFQKSWMQVKLEMKQELAKRILGKTGVKVDPESMFDIQVKRIHEYKRQHLNVLHLITLYNRLKQNPKMDMVPRTFIFAGKAAPGYKMAKLIIKLITSVGDLVNNDPDVNHRLKVVFYPNYNVTNAQRIYPAADLSEQISTAGKEASGTGNMKLSMNGALTIGTLDGANVEIREVVGEENFFLFGLTAEEVTQKRNEGYDPYTYYKSNKELKLAIDQIASGYFSHLDDKIFKDLVNNLIYHDPFLVLADYESYVACQDKVSEAFRDKAAWARMSILNTARMGKFSSDRSIREYCDDIWKVKSVPVHLNGDS</sequence>
<keyword evidence="6 11" id="KW-0808">Transferase</keyword>
<comment type="function">
    <text evidence="11">Allosteric enzyme that catalyzes the rate-limiting step in glycogen catabolism, the phosphorolytic cleavage of glycogen to produce glucose-1-phosphate, and plays a central role in maintaining cellular and organismal glucose homeostasis.</text>
</comment>
<evidence type="ECO:0000256" key="2">
    <source>
        <dbReference type="ARBA" id="ARBA00001933"/>
    </source>
</evidence>
<dbReference type="PANTHER" id="PTHR11468:SF3">
    <property type="entry name" value="GLYCOGEN PHOSPHORYLASE, LIVER FORM"/>
    <property type="match status" value="1"/>
</dbReference>
<dbReference type="CDD" id="cd04300">
    <property type="entry name" value="GT35_Glycogen_Phosphorylase"/>
    <property type="match status" value="1"/>
</dbReference>
<dbReference type="GO" id="GO:0008184">
    <property type="term" value="F:glycogen phosphorylase activity"/>
    <property type="evidence" value="ECO:0007669"/>
    <property type="project" value="InterPro"/>
</dbReference>
<keyword evidence="5 11" id="KW-0328">Glycosyltransferase</keyword>
<evidence type="ECO:0000256" key="9">
    <source>
        <dbReference type="ARBA" id="ARBA00025174"/>
    </source>
</evidence>
<dbReference type="GO" id="GO:0005737">
    <property type="term" value="C:cytoplasm"/>
    <property type="evidence" value="ECO:0007669"/>
    <property type="project" value="TreeGrafter"/>
</dbReference>
<evidence type="ECO:0000256" key="3">
    <source>
        <dbReference type="ARBA" id="ARBA00006047"/>
    </source>
</evidence>
<dbReference type="Gene3D" id="3.40.50.2000">
    <property type="entry name" value="Glycogen Phosphorylase B"/>
    <property type="match status" value="2"/>
</dbReference>
<dbReference type="Pfam" id="PF00343">
    <property type="entry name" value="Phosphorylase"/>
    <property type="match status" value="1"/>
</dbReference>
<dbReference type="PROSITE" id="PS00102">
    <property type="entry name" value="PHOSPHORYLASE"/>
    <property type="match status" value="1"/>
</dbReference>